<dbReference type="InterPro" id="IPR005900">
    <property type="entry name" value="6-phosphogluconolactonase_DevB"/>
</dbReference>
<comment type="caution">
    <text evidence="7">The sequence shown here is derived from an EMBL/GenBank/DDBJ whole genome shotgun (WGS) entry which is preliminary data.</text>
</comment>
<evidence type="ECO:0000256" key="3">
    <source>
        <dbReference type="ARBA" id="ARBA00010662"/>
    </source>
</evidence>
<comment type="similarity">
    <text evidence="3 5">Belongs to the glucosamine/galactosamine-6-phosphate isomerase family. 6-phosphogluconolactonase subfamily.</text>
</comment>
<accession>A0A540M708</accession>
<dbReference type="InterPro" id="IPR006148">
    <property type="entry name" value="Glc/Gal-6P_isomerase"/>
</dbReference>
<dbReference type="AlphaFoldDB" id="A0A540M708"/>
<dbReference type="GO" id="GO:0005975">
    <property type="term" value="P:carbohydrate metabolic process"/>
    <property type="evidence" value="ECO:0007669"/>
    <property type="project" value="InterPro"/>
</dbReference>
<dbReference type="InterPro" id="IPR037171">
    <property type="entry name" value="NagB/RpiA_transferase-like"/>
</dbReference>
<dbReference type="GO" id="GO:0005737">
    <property type="term" value="C:cytoplasm"/>
    <property type="evidence" value="ECO:0007669"/>
    <property type="project" value="UniProtKB-ARBA"/>
</dbReference>
<dbReference type="PANTHER" id="PTHR11054">
    <property type="entry name" value="6-PHOSPHOGLUCONOLACTONASE"/>
    <property type="match status" value="1"/>
</dbReference>
<dbReference type="GO" id="GO:0017057">
    <property type="term" value="F:6-phosphogluconolactonase activity"/>
    <property type="evidence" value="ECO:0007669"/>
    <property type="project" value="UniProtKB-EC"/>
</dbReference>
<name>A0A540M708_MALBA</name>
<dbReference type="EC" id="3.1.1.31" evidence="5"/>
<evidence type="ECO:0000256" key="1">
    <source>
        <dbReference type="ARBA" id="ARBA00000832"/>
    </source>
</evidence>
<proteinExistence type="inferred from homology"/>
<dbReference type="UniPathway" id="UPA00115"/>
<evidence type="ECO:0000256" key="5">
    <source>
        <dbReference type="RuleBase" id="RU365095"/>
    </source>
</evidence>
<keyword evidence="8" id="KW-1185">Reference proteome</keyword>
<evidence type="ECO:0000313" key="7">
    <source>
        <dbReference type="EMBL" id="TQD94540.1"/>
    </source>
</evidence>
<dbReference type="Gene3D" id="3.40.50.1360">
    <property type="match status" value="1"/>
</dbReference>
<sequence>MAAQFQKKVEIFETEEEVAVRLGQYTADLSAKFVRERGAFTVVLSGGTLIDTLRKLAEPPYKNIVEWGKWHVFWVDERVVKKTHPDSNYKLAFDGFLSKVPIPPGQIYAINDALPAEGAAEDYQARLKHLVQRNVIATSKVTGFPRFDLMLLGMGPCGHLASLFPAHPLCKEKTKWVTYIKDSPKPPPQRITFTFPVINSAAHNAMVVTGDDLADAVQIALGNSVPPFTLPAQLLAAEEEVTWFLDQTAASKL</sequence>
<gene>
    <name evidence="7" type="ORF">C1H46_019785</name>
</gene>
<dbReference type="GO" id="GO:0006098">
    <property type="term" value="P:pentose-phosphate shunt"/>
    <property type="evidence" value="ECO:0007669"/>
    <property type="project" value="UniProtKB-UniPathway"/>
</dbReference>
<dbReference type="SUPFAM" id="SSF100950">
    <property type="entry name" value="NagB/RpiA/CoA transferase-like"/>
    <property type="match status" value="1"/>
</dbReference>
<dbReference type="Pfam" id="PF01182">
    <property type="entry name" value="Glucosamine_iso"/>
    <property type="match status" value="1"/>
</dbReference>
<dbReference type="Proteomes" id="UP000315295">
    <property type="component" value="Unassembled WGS sequence"/>
</dbReference>
<reference evidence="7 8" key="1">
    <citation type="journal article" date="2019" name="G3 (Bethesda)">
        <title>Sequencing of a Wild Apple (Malus baccata) Genome Unravels the Differences Between Cultivated and Wild Apple Species Regarding Disease Resistance and Cold Tolerance.</title>
        <authorList>
            <person name="Chen X."/>
        </authorList>
    </citation>
    <scope>NUCLEOTIDE SEQUENCE [LARGE SCALE GENOMIC DNA]</scope>
    <source>
        <strain evidence="8">cv. Shandingzi</strain>
        <tissue evidence="7">Leaves</tissue>
    </source>
</reference>
<comment type="pathway">
    <text evidence="2">Carbohydrate degradation; pentose phosphate pathway; D-ribulose 5-phosphate from D-glucose 6-phosphate (oxidative stage): step 2/3.</text>
</comment>
<evidence type="ECO:0000256" key="4">
    <source>
        <dbReference type="ARBA" id="ARBA00022801"/>
    </source>
</evidence>
<organism evidence="7 8">
    <name type="scientific">Malus baccata</name>
    <name type="common">Siberian crab apple</name>
    <name type="synonym">Pyrus baccata</name>
    <dbReference type="NCBI Taxonomy" id="106549"/>
    <lineage>
        <taxon>Eukaryota</taxon>
        <taxon>Viridiplantae</taxon>
        <taxon>Streptophyta</taxon>
        <taxon>Embryophyta</taxon>
        <taxon>Tracheophyta</taxon>
        <taxon>Spermatophyta</taxon>
        <taxon>Magnoliopsida</taxon>
        <taxon>eudicotyledons</taxon>
        <taxon>Gunneridae</taxon>
        <taxon>Pentapetalae</taxon>
        <taxon>rosids</taxon>
        <taxon>fabids</taxon>
        <taxon>Rosales</taxon>
        <taxon>Rosaceae</taxon>
        <taxon>Amygdaloideae</taxon>
        <taxon>Maleae</taxon>
        <taxon>Malus</taxon>
    </lineage>
</organism>
<dbReference type="FunFam" id="3.40.50.1360:FF:000009">
    <property type="entry name" value="Probable 6-phosphogluconolactonase"/>
    <property type="match status" value="1"/>
</dbReference>
<evidence type="ECO:0000313" key="8">
    <source>
        <dbReference type="Proteomes" id="UP000315295"/>
    </source>
</evidence>
<evidence type="ECO:0000259" key="6">
    <source>
        <dbReference type="Pfam" id="PF01182"/>
    </source>
</evidence>
<dbReference type="EMBL" id="VIEB01000340">
    <property type="protein sequence ID" value="TQD94540.1"/>
    <property type="molecule type" value="Genomic_DNA"/>
</dbReference>
<feature type="domain" description="Glucosamine/galactosamine-6-phosphate isomerase" evidence="6">
    <location>
        <begin position="14"/>
        <end position="243"/>
    </location>
</feature>
<comment type="catalytic activity">
    <reaction evidence="1 5">
        <text>6-phospho-D-glucono-1,5-lactone + H2O = 6-phospho-D-gluconate + H(+)</text>
        <dbReference type="Rhea" id="RHEA:12556"/>
        <dbReference type="ChEBI" id="CHEBI:15377"/>
        <dbReference type="ChEBI" id="CHEBI:15378"/>
        <dbReference type="ChEBI" id="CHEBI:57955"/>
        <dbReference type="ChEBI" id="CHEBI:58759"/>
        <dbReference type="EC" id="3.1.1.31"/>
    </reaction>
</comment>
<dbReference type="CDD" id="cd01400">
    <property type="entry name" value="6PGL"/>
    <property type="match status" value="1"/>
</dbReference>
<keyword evidence="4" id="KW-0378">Hydrolase</keyword>
<dbReference type="STRING" id="106549.A0A540M708"/>
<dbReference type="InterPro" id="IPR039104">
    <property type="entry name" value="6PGL"/>
</dbReference>
<dbReference type="NCBIfam" id="TIGR01198">
    <property type="entry name" value="pgl"/>
    <property type="match status" value="1"/>
</dbReference>
<evidence type="ECO:0000256" key="2">
    <source>
        <dbReference type="ARBA" id="ARBA00004961"/>
    </source>
</evidence>
<dbReference type="PANTHER" id="PTHR11054:SF22">
    <property type="entry name" value="6-PHOSPHOGLUCONOLACTONASE 3, CHLOROPLASTIC"/>
    <property type="match status" value="1"/>
</dbReference>
<protein>
    <recommendedName>
        <fullName evidence="5">Probable 6-phosphogluconolactonase</fullName>
        <ecNumber evidence="5">3.1.1.31</ecNumber>
    </recommendedName>
</protein>